<keyword evidence="3" id="KW-1185">Reference proteome</keyword>
<dbReference type="GO" id="GO:0006355">
    <property type="term" value="P:regulation of DNA-templated transcription"/>
    <property type="evidence" value="ECO:0007669"/>
    <property type="project" value="UniProtKB-ARBA"/>
</dbReference>
<name>A0A5Q4YTS3_9BURK</name>
<dbReference type="SUPFAM" id="SSF46785">
    <property type="entry name" value="Winged helix' DNA-binding domain"/>
    <property type="match status" value="1"/>
</dbReference>
<feature type="region of interest" description="Disordered" evidence="1">
    <location>
        <begin position="1"/>
        <end position="112"/>
    </location>
</feature>
<dbReference type="SUPFAM" id="SSF46689">
    <property type="entry name" value="Homeodomain-like"/>
    <property type="match status" value="1"/>
</dbReference>
<dbReference type="Gene3D" id="1.10.10.60">
    <property type="entry name" value="Homeodomain-like"/>
    <property type="match status" value="1"/>
</dbReference>
<dbReference type="Pfam" id="PF13384">
    <property type="entry name" value="HTH_23"/>
    <property type="match status" value="1"/>
</dbReference>
<dbReference type="InterPro" id="IPR009057">
    <property type="entry name" value="Homeodomain-like_sf"/>
</dbReference>
<dbReference type="CDD" id="cd00090">
    <property type="entry name" value="HTH_ARSR"/>
    <property type="match status" value="1"/>
</dbReference>
<feature type="compositionally biased region" description="Polar residues" evidence="1">
    <location>
        <begin position="61"/>
        <end position="75"/>
    </location>
</feature>
<dbReference type="KEGG" id="pdio:PDMSB3_3095"/>
<gene>
    <name evidence="2" type="ORF">PDMSB3_3095</name>
</gene>
<dbReference type="EMBL" id="LR699553">
    <property type="protein sequence ID" value="VVD29551.1"/>
    <property type="molecule type" value="Genomic_DNA"/>
</dbReference>
<evidence type="ECO:0000313" key="2">
    <source>
        <dbReference type="EMBL" id="VVD29551.1"/>
    </source>
</evidence>
<proteinExistence type="predicted"/>
<feature type="compositionally biased region" description="Polar residues" evidence="1">
    <location>
        <begin position="103"/>
        <end position="112"/>
    </location>
</feature>
<evidence type="ECO:0000256" key="1">
    <source>
        <dbReference type="SAM" id="MobiDB-lite"/>
    </source>
</evidence>
<organism evidence="2 3">
    <name type="scientific">Paraburkholderia dioscoreae</name>
    <dbReference type="NCBI Taxonomy" id="2604047"/>
    <lineage>
        <taxon>Bacteria</taxon>
        <taxon>Pseudomonadati</taxon>
        <taxon>Pseudomonadota</taxon>
        <taxon>Betaproteobacteria</taxon>
        <taxon>Burkholderiales</taxon>
        <taxon>Burkholderiaceae</taxon>
        <taxon>Paraburkholderia</taxon>
    </lineage>
</organism>
<dbReference type="InterPro" id="IPR011991">
    <property type="entry name" value="ArsR-like_HTH"/>
</dbReference>
<dbReference type="InterPro" id="IPR036390">
    <property type="entry name" value="WH_DNA-bd_sf"/>
</dbReference>
<dbReference type="Proteomes" id="UP000325811">
    <property type="component" value="Chromosome I"/>
</dbReference>
<dbReference type="AlphaFoldDB" id="A0A5Q4YTS3"/>
<reference evidence="2 3" key="1">
    <citation type="submission" date="2019-08" db="EMBL/GenBank/DDBJ databases">
        <authorList>
            <person name="Herpell B J."/>
        </authorList>
    </citation>
    <scope>NUCLEOTIDE SEQUENCE [LARGE SCALE GENOMIC DNA]</scope>
    <source>
        <strain evidence="3">Msb3</strain>
    </source>
</reference>
<accession>A0A5Q4YTS3</accession>
<feature type="compositionally biased region" description="Polar residues" evidence="1">
    <location>
        <begin position="1"/>
        <end position="12"/>
    </location>
</feature>
<protein>
    <submittedName>
        <fullName evidence="2">Uncharacterized protein</fullName>
    </submittedName>
</protein>
<feature type="compositionally biased region" description="Low complexity" evidence="1">
    <location>
        <begin position="87"/>
        <end position="102"/>
    </location>
</feature>
<evidence type="ECO:0000313" key="3">
    <source>
        <dbReference type="Proteomes" id="UP000325811"/>
    </source>
</evidence>
<sequence>MTISPASGATSSVREEVYRSNSDTGKLGPADSALPKPVLAPPIAPQATSKKKSDVPARPVTPSTSAVLSARQTVSARAGAVTGKDLQGSNGARSAAAANPQRTTQATGTLPNASLEEFKGLLGKYDTVDGEVHRSSDANSQIAQKIEAGIQQEMTGYPPEVIRFQERQTRLQGMLAELPDSERQFYGGVLATLGTAYQLETDNDKRYAIDEKLTGLENAVLEESNRVRNDPVDRVLGQFNPPMGEAYLNREDRERVGRLEKLREEFLGATDADEREDIFAEASDLKRKLQERISVEVGKRQQVERAQWKEANGEVDRIVQEAQAQTDPAKRYELVGRQLFQINPGQDELKDKVVLAFMQRMHDSPELRDKLDAWHDQVSGPLNAQSVGAAKRYTDILGNLPPVGADYVRDLSDRYNAVLKDASYKDYSITPAARAEKLAGQVLEGIARVLLGLTPLAPLADLLPSTLPDNVRMGLDYGSALLGMLGGEGSSVAREVSLAGKAVSAAAREAEAASMAGEGGGTAGKDLVQAAGRGIVDGLRAEQTLSREALAAEKALQEKTLAEAGPAVDPTSLLAHQSVGDNPYGSLVSYADPDVAVKDLRAGPTEGILVDAHGDRYIELGGKAYHVRFDRDTNGWRVFNKGADLKPQYPVRLNETSRQWELDGEVGLRGGMPPKISGEIRQEVIRLLREGEMPMNQIAKEVGIDPRSVSKIAREENIPLSAPASLSRRPLSDVTRRDILKLLTNGQLTQKEIAAQLGVSPFAVKKIARANGVKSPAGLKPEIRRTAIQLLEQGELTHKEIAQKLRIAQSSVSNIARQQNIPLKVAASLRALKISPGDRQEIIKLLNEGMSQRKIGELMGVSRTTVGKIAKQNGIAARMPGSVTPGQIDQVFALKNQGKSTREVADAVKLSQKKVRDILANYNANTYKKSWWDTTPEKRTAAIQQLDDGKTPKEVAGELELPLETVRGIANQHRMARDSLATELLAQEKSPEAVADSLDMPPGYVRRLKQGVPEGTHDIHFTPKDRDAAMAMFEKGYTREEVATKLGISPWKARSLANEFRTQTMDSVTPEQLDDIARALGTRDYGFTTGDLARGTNLPESTVALVEQEYASGFISRPMSPKPGTSSALSPEMVDHYEWIPPLSPEQEIEAIRAMNEGDSLKDVATQLKQPHAAIERLYEEDLPLVAPQDDVVDAPPAERPPQGTMVFSEADKAEIRNLARTSGLSPSFIGQLFGASEEDIKRVLSSNP</sequence>